<evidence type="ECO:0000313" key="1">
    <source>
        <dbReference type="EMBL" id="GDY34106.1"/>
    </source>
</evidence>
<sequence>MKAFQPAFEVTNVESMQWNRTSPLFTGNEPTARAAAPLPAEVLARVQEAVKREAAYVKR</sequence>
<dbReference type="Proteomes" id="UP000298860">
    <property type="component" value="Unassembled WGS sequence"/>
</dbReference>
<reference evidence="2" key="1">
    <citation type="submission" date="2019-04" db="EMBL/GenBank/DDBJ databases">
        <title>Draft genome sequence of Pseudonocardiaceae bacterium SL3-2-4.</title>
        <authorList>
            <person name="Ningsih F."/>
            <person name="Yokota A."/>
            <person name="Sakai Y."/>
            <person name="Nanatani K."/>
            <person name="Yabe S."/>
            <person name="Oetari A."/>
            <person name="Sjamsuridzal W."/>
        </authorList>
    </citation>
    <scope>NUCLEOTIDE SEQUENCE [LARGE SCALE GENOMIC DNA]</scope>
    <source>
        <strain evidence="2">SL3-2-4</strain>
    </source>
</reference>
<keyword evidence="2" id="KW-1185">Reference proteome</keyword>
<comment type="caution">
    <text evidence="1">The sequence shown here is derived from an EMBL/GenBank/DDBJ whole genome shotgun (WGS) entry which is preliminary data.</text>
</comment>
<dbReference type="EMBL" id="BJFL01000130">
    <property type="protein sequence ID" value="GDY34106.1"/>
    <property type="molecule type" value="Genomic_DNA"/>
</dbReference>
<organism evidence="1 2">
    <name type="scientific">Gandjariella thermophila</name>
    <dbReference type="NCBI Taxonomy" id="1931992"/>
    <lineage>
        <taxon>Bacteria</taxon>
        <taxon>Bacillati</taxon>
        <taxon>Actinomycetota</taxon>
        <taxon>Actinomycetes</taxon>
        <taxon>Pseudonocardiales</taxon>
        <taxon>Pseudonocardiaceae</taxon>
        <taxon>Gandjariella</taxon>
    </lineage>
</organism>
<protein>
    <submittedName>
        <fullName evidence="1">Uncharacterized protein</fullName>
    </submittedName>
</protein>
<evidence type="ECO:0000313" key="2">
    <source>
        <dbReference type="Proteomes" id="UP000298860"/>
    </source>
</evidence>
<accession>A0A4D4JI62</accession>
<name>A0A4D4JI62_9PSEU</name>
<proteinExistence type="predicted"/>
<dbReference type="AlphaFoldDB" id="A0A4D4JI62"/>
<gene>
    <name evidence="1" type="ORF">GTS_57390</name>
</gene>